<reference evidence="8 9" key="1">
    <citation type="submission" date="2019-02" db="EMBL/GenBank/DDBJ databases">
        <title>Sequencing the genomes of 1000 actinobacteria strains.</title>
        <authorList>
            <person name="Klenk H.-P."/>
        </authorList>
    </citation>
    <scope>NUCLEOTIDE SEQUENCE [LARGE SCALE GENOMIC DNA]</scope>
    <source>
        <strain evidence="8 9">DSM 45779</strain>
    </source>
</reference>
<feature type="compositionally biased region" description="Basic and acidic residues" evidence="6">
    <location>
        <begin position="272"/>
        <end position="283"/>
    </location>
</feature>
<evidence type="ECO:0000256" key="2">
    <source>
        <dbReference type="ARBA" id="ARBA00022475"/>
    </source>
</evidence>
<evidence type="ECO:0000313" key="9">
    <source>
        <dbReference type="Proteomes" id="UP000291591"/>
    </source>
</evidence>
<evidence type="ECO:0000256" key="6">
    <source>
        <dbReference type="SAM" id="MobiDB-lite"/>
    </source>
</evidence>
<feature type="transmembrane region" description="Helical" evidence="7">
    <location>
        <begin position="40"/>
        <end position="58"/>
    </location>
</feature>
<evidence type="ECO:0000256" key="1">
    <source>
        <dbReference type="ARBA" id="ARBA00004651"/>
    </source>
</evidence>
<feature type="region of interest" description="Disordered" evidence="6">
    <location>
        <begin position="246"/>
        <end position="283"/>
    </location>
</feature>
<evidence type="ECO:0000313" key="8">
    <source>
        <dbReference type="EMBL" id="RZT84943.1"/>
    </source>
</evidence>
<feature type="transmembrane region" description="Helical" evidence="7">
    <location>
        <begin position="70"/>
        <end position="94"/>
    </location>
</feature>
<dbReference type="GO" id="GO:0005886">
    <property type="term" value="C:plasma membrane"/>
    <property type="evidence" value="ECO:0007669"/>
    <property type="project" value="UniProtKB-SubCell"/>
</dbReference>
<evidence type="ECO:0000256" key="7">
    <source>
        <dbReference type="SAM" id="Phobius"/>
    </source>
</evidence>
<evidence type="ECO:0000256" key="5">
    <source>
        <dbReference type="ARBA" id="ARBA00023136"/>
    </source>
</evidence>
<accession>A0A4Q7UXL9</accession>
<feature type="transmembrane region" description="Helical" evidence="7">
    <location>
        <begin position="146"/>
        <end position="168"/>
    </location>
</feature>
<keyword evidence="2" id="KW-1003">Cell membrane</keyword>
<proteinExistence type="predicted"/>
<keyword evidence="9" id="KW-1185">Reference proteome</keyword>
<evidence type="ECO:0000256" key="3">
    <source>
        <dbReference type="ARBA" id="ARBA00022692"/>
    </source>
</evidence>
<dbReference type="AlphaFoldDB" id="A0A4Q7UXL9"/>
<dbReference type="EMBL" id="SHKL01000001">
    <property type="protein sequence ID" value="RZT84943.1"/>
    <property type="molecule type" value="Genomic_DNA"/>
</dbReference>
<feature type="transmembrane region" description="Helical" evidence="7">
    <location>
        <begin position="215"/>
        <end position="236"/>
    </location>
</feature>
<comment type="caution">
    <text evidence="8">The sequence shown here is derived from an EMBL/GenBank/DDBJ whole genome shotgun (WGS) entry which is preliminary data.</text>
</comment>
<dbReference type="Pfam" id="PF09678">
    <property type="entry name" value="Caa3_CtaG"/>
    <property type="match status" value="1"/>
</dbReference>
<dbReference type="RefSeq" id="WP_130289486.1">
    <property type="nucleotide sequence ID" value="NZ_SHKL01000001.1"/>
</dbReference>
<gene>
    <name evidence="8" type="ORF">EV383_1803</name>
</gene>
<feature type="transmembrane region" description="Helical" evidence="7">
    <location>
        <begin position="6"/>
        <end position="28"/>
    </location>
</feature>
<dbReference type="InterPro" id="IPR019108">
    <property type="entry name" value="Caa3_assmbl_CtaG-rel"/>
</dbReference>
<sequence>MTGPGFTVAVGVVALLALAGYAAGLWAARDRGHWPARRTASWVAGVAAATAAVAGPLADGAHDDFRLHMVAHVLLGMAAPLLLVLAAPVTLCLRALPVRAARGVSGVLRSLPARVLTHPVVAAASAVGGLWLLYRTGLYAATRHDPVLHVLVHAHVFAAGCLFTVSITGPDPAPHRPSPAVRAAVLVAAVAAHDVLTKMIYAYPPVGVGADEAGVAAQLMYYGGAPVEIALAVLLCREWLRDRRGPITVPRRPAGRRGDPRTSRRTPHRDRHGGPGRDRVAAQ</sequence>
<keyword evidence="4 7" id="KW-1133">Transmembrane helix</keyword>
<dbReference type="OrthoDB" id="5024156at2"/>
<feature type="transmembrane region" description="Helical" evidence="7">
    <location>
        <begin position="180"/>
        <end position="203"/>
    </location>
</feature>
<keyword evidence="3 7" id="KW-0812">Transmembrane</keyword>
<organism evidence="8 9">
    <name type="scientific">Pseudonocardia sediminis</name>
    <dbReference type="NCBI Taxonomy" id="1397368"/>
    <lineage>
        <taxon>Bacteria</taxon>
        <taxon>Bacillati</taxon>
        <taxon>Actinomycetota</taxon>
        <taxon>Actinomycetes</taxon>
        <taxon>Pseudonocardiales</taxon>
        <taxon>Pseudonocardiaceae</taxon>
        <taxon>Pseudonocardia</taxon>
    </lineage>
</organism>
<dbReference type="Proteomes" id="UP000291591">
    <property type="component" value="Unassembled WGS sequence"/>
</dbReference>
<keyword evidence="5 7" id="KW-0472">Membrane</keyword>
<protein>
    <submittedName>
        <fullName evidence="8">Putative membrane protein</fullName>
    </submittedName>
</protein>
<comment type="subcellular location">
    <subcellularLocation>
        <location evidence="1">Cell membrane</location>
        <topology evidence="1">Multi-pass membrane protein</topology>
    </subcellularLocation>
</comment>
<name>A0A4Q7UXL9_PSEST</name>
<evidence type="ECO:0000256" key="4">
    <source>
        <dbReference type="ARBA" id="ARBA00022989"/>
    </source>
</evidence>
<feature type="transmembrane region" description="Helical" evidence="7">
    <location>
        <begin position="115"/>
        <end position="134"/>
    </location>
</feature>